<name>A0ABP9UJW8_9BACT</name>
<dbReference type="PANTHER" id="PTHR30336:SF6">
    <property type="entry name" value="INTEGRAL MEMBRANE PROTEIN"/>
    <property type="match status" value="1"/>
</dbReference>
<organism evidence="3 4">
    <name type="scientific">Haloferula sargassicola</name>
    <dbReference type="NCBI Taxonomy" id="490096"/>
    <lineage>
        <taxon>Bacteria</taxon>
        <taxon>Pseudomonadati</taxon>
        <taxon>Verrucomicrobiota</taxon>
        <taxon>Verrucomicrobiia</taxon>
        <taxon>Verrucomicrobiales</taxon>
        <taxon>Verrucomicrobiaceae</taxon>
        <taxon>Haloferula</taxon>
    </lineage>
</organism>
<gene>
    <name evidence="3" type="ORF">Hsar01_01131</name>
</gene>
<evidence type="ECO:0000313" key="4">
    <source>
        <dbReference type="Proteomes" id="UP001476282"/>
    </source>
</evidence>
<sequence>MKAAEGKARRPWWKRLLLGASMALGAFVLWIAWTNLAAVLASVGRLHDEPAEVPGQRVGLVFGCDDRIEGRENLYFRYRIDAAADLWKAGKLACVIVSGDNRTKHYNEPLRMMRALVKAGVPSDKIVCDYAGLRTLDSVVRAKEVFGVEEVTFISQQFQNERAIYLGRANGMDCVGFNARDVDGQGGLKTRLREVGARVKMWLDVRILKTRPRHLGEKERLPL</sequence>
<feature type="transmembrane region" description="Helical" evidence="1">
    <location>
        <begin position="12"/>
        <end position="33"/>
    </location>
</feature>
<keyword evidence="1" id="KW-0812">Transmembrane</keyword>
<accession>A0ABP9UJW8</accession>
<evidence type="ECO:0000313" key="3">
    <source>
        <dbReference type="EMBL" id="GAA5481916.1"/>
    </source>
</evidence>
<feature type="domain" description="DUF218" evidence="2">
    <location>
        <begin position="74"/>
        <end position="174"/>
    </location>
</feature>
<reference evidence="3 4" key="1">
    <citation type="submission" date="2024-02" db="EMBL/GenBank/DDBJ databases">
        <title>Haloferula sargassicola NBRC 104335.</title>
        <authorList>
            <person name="Ichikawa N."/>
            <person name="Katano-Makiyama Y."/>
            <person name="Hidaka K."/>
        </authorList>
    </citation>
    <scope>NUCLEOTIDE SEQUENCE [LARGE SCALE GENOMIC DNA]</scope>
    <source>
        <strain evidence="3 4">NBRC 104335</strain>
    </source>
</reference>
<proteinExistence type="predicted"/>
<dbReference type="RefSeq" id="WP_353566059.1">
    <property type="nucleotide sequence ID" value="NZ_BAABRI010000005.1"/>
</dbReference>
<dbReference type="PANTHER" id="PTHR30336">
    <property type="entry name" value="INNER MEMBRANE PROTEIN, PROBABLE PERMEASE"/>
    <property type="match status" value="1"/>
</dbReference>
<keyword evidence="1" id="KW-1133">Transmembrane helix</keyword>
<dbReference type="EMBL" id="BAABRI010000005">
    <property type="protein sequence ID" value="GAA5481916.1"/>
    <property type="molecule type" value="Genomic_DNA"/>
</dbReference>
<protein>
    <recommendedName>
        <fullName evidence="2">DUF218 domain-containing protein</fullName>
    </recommendedName>
</protein>
<dbReference type="InterPro" id="IPR003848">
    <property type="entry name" value="DUF218"/>
</dbReference>
<evidence type="ECO:0000259" key="2">
    <source>
        <dbReference type="Pfam" id="PF02698"/>
    </source>
</evidence>
<keyword evidence="1" id="KW-0472">Membrane</keyword>
<keyword evidence="4" id="KW-1185">Reference proteome</keyword>
<dbReference type="Proteomes" id="UP001476282">
    <property type="component" value="Unassembled WGS sequence"/>
</dbReference>
<evidence type="ECO:0000256" key="1">
    <source>
        <dbReference type="SAM" id="Phobius"/>
    </source>
</evidence>
<dbReference type="Pfam" id="PF02698">
    <property type="entry name" value="DUF218"/>
    <property type="match status" value="1"/>
</dbReference>
<dbReference type="InterPro" id="IPR051599">
    <property type="entry name" value="Cell_Envelope_Assoc"/>
</dbReference>
<comment type="caution">
    <text evidence="3">The sequence shown here is derived from an EMBL/GenBank/DDBJ whole genome shotgun (WGS) entry which is preliminary data.</text>
</comment>
<dbReference type="CDD" id="cd06259">
    <property type="entry name" value="YdcF-like"/>
    <property type="match status" value="1"/>
</dbReference>